<dbReference type="GO" id="GO:0046872">
    <property type="term" value="F:metal ion binding"/>
    <property type="evidence" value="ECO:0007669"/>
    <property type="project" value="UniProtKB-KW"/>
</dbReference>
<dbReference type="SUPFAM" id="SSF51338">
    <property type="entry name" value="Composite domain of metallo-dependent hydrolases"/>
    <property type="match status" value="1"/>
</dbReference>
<name>A0A1I3ZPH4_9PROT</name>
<dbReference type="InterPro" id="IPR011059">
    <property type="entry name" value="Metal-dep_hydrolase_composite"/>
</dbReference>
<keyword evidence="1" id="KW-0479">Metal-binding</keyword>
<reference evidence="4 5" key="1">
    <citation type="submission" date="2016-10" db="EMBL/GenBank/DDBJ databases">
        <authorList>
            <person name="de Groot N.N."/>
        </authorList>
    </citation>
    <scope>NUCLEOTIDE SEQUENCE [LARGE SCALE GENOMIC DNA]</scope>
    <source>
        <strain evidence="4 5">DSM 19981</strain>
    </source>
</reference>
<dbReference type="FunFam" id="3.20.20.140:FF:000019">
    <property type="entry name" value="Cytosine deaminase"/>
    <property type="match status" value="1"/>
</dbReference>
<gene>
    <name evidence="4" type="ORF">SAMN02745775_102632</name>
</gene>
<dbReference type="GO" id="GO:0019239">
    <property type="term" value="F:deaminase activity"/>
    <property type="evidence" value="ECO:0007669"/>
    <property type="project" value="UniProtKB-ARBA"/>
</dbReference>
<evidence type="ECO:0000259" key="3">
    <source>
        <dbReference type="Pfam" id="PF07969"/>
    </source>
</evidence>
<dbReference type="InterPro" id="IPR013108">
    <property type="entry name" value="Amidohydro_3"/>
</dbReference>
<keyword evidence="5" id="KW-1185">Reference proteome</keyword>
<dbReference type="RefSeq" id="WP_092958869.1">
    <property type="nucleotide sequence ID" value="NZ_FOSQ01000002.1"/>
</dbReference>
<protein>
    <submittedName>
        <fullName evidence="4">Cytosine deaminase</fullName>
    </submittedName>
</protein>
<dbReference type="InterPro" id="IPR032466">
    <property type="entry name" value="Metal_Hydrolase"/>
</dbReference>
<evidence type="ECO:0000313" key="5">
    <source>
        <dbReference type="Proteomes" id="UP000199473"/>
    </source>
</evidence>
<feature type="domain" description="Amidohydrolase 3" evidence="3">
    <location>
        <begin position="162"/>
        <end position="382"/>
    </location>
</feature>
<evidence type="ECO:0000313" key="4">
    <source>
        <dbReference type="EMBL" id="SFK45903.1"/>
    </source>
</evidence>
<dbReference type="AlphaFoldDB" id="A0A1I3ZPH4"/>
<keyword evidence="2" id="KW-0378">Hydrolase</keyword>
<organism evidence="4 5">
    <name type="scientific">Falsiroseomonas stagni DSM 19981</name>
    <dbReference type="NCBI Taxonomy" id="1123062"/>
    <lineage>
        <taxon>Bacteria</taxon>
        <taxon>Pseudomonadati</taxon>
        <taxon>Pseudomonadota</taxon>
        <taxon>Alphaproteobacteria</taxon>
        <taxon>Acetobacterales</taxon>
        <taxon>Roseomonadaceae</taxon>
        <taxon>Falsiroseomonas</taxon>
    </lineage>
</organism>
<dbReference type="InterPro" id="IPR052349">
    <property type="entry name" value="Metallo-hydrolase_Enzymes"/>
</dbReference>
<accession>A0A1I3ZPH4</accession>
<dbReference type="EMBL" id="FOSQ01000002">
    <property type="protein sequence ID" value="SFK45903.1"/>
    <property type="molecule type" value="Genomic_DNA"/>
</dbReference>
<dbReference type="SUPFAM" id="SSF51556">
    <property type="entry name" value="Metallo-dependent hydrolases"/>
    <property type="match status" value="1"/>
</dbReference>
<dbReference type="Gene3D" id="2.30.40.10">
    <property type="entry name" value="Urease, subunit C, domain 1"/>
    <property type="match status" value="1"/>
</dbReference>
<dbReference type="Gene3D" id="3.20.20.140">
    <property type="entry name" value="Metal-dependent hydrolases"/>
    <property type="match status" value="1"/>
</dbReference>
<sequence>MDFDLLLRHARLPGMAKDAPAVDVGVVGGRIAAIAPALPGVAKDSADAGGRLVCAGFVETHIHLDKSCILERCRCETRRFPHEAMQMVSEVKHTFSVEDVTQRASGTLEKCISHGTMRMRTHAEVDPKVGLRGFQGVKALVDAYAWAMDIEICVMPQEGMLNNPGTEELMIEALKTGARVIGAAPNFDSDRHGQIRRVFEIAREFDVDIDMHLDSGHVPDDLDTRLVCELADQYGWGGRVAVGHVTKLAHLALPAFDDIAKRMADSGVALTVLPATDLYLMARAFDHAVPRGVVDATRLVAQGVTCSLASNNILNPFTPFGDGQLLRQANMFANVVQQGADREVAAAWGMITDGAAKLIRKQDYGVAIGNPADLVVVDAPDEIAALRQLSPTLMGFKRGRRTFTRQPVALHKPH</sequence>
<dbReference type="OrthoDB" id="9815027at2"/>
<proteinExistence type="predicted"/>
<dbReference type="Proteomes" id="UP000199473">
    <property type="component" value="Unassembled WGS sequence"/>
</dbReference>
<dbReference type="STRING" id="1123062.SAMN02745775_102632"/>
<evidence type="ECO:0000256" key="1">
    <source>
        <dbReference type="ARBA" id="ARBA00022723"/>
    </source>
</evidence>
<dbReference type="PANTHER" id="PTHR32027:SF9">
    <property type="entry name" value="BLL3847 PROTEIN"/>
    <property type="match status" value="1"/>
</dbReference>
<dbReference type="PANTHER" id="PTHR32027">
    <property type="entry name" value="CYTOSINE DEAMINASE"/>
    <property type="match status" value="1"/>
</dbReference>
<dbReference type="GO" id="GO:0016814">
    <property type="term" value="F:hydrolase activity, acting on carbon-nitrogen (but not peptide) bonds, in cyclic amidines"/>
    <property type="evidence" value="ECO:0007669"/>
    <property type="project" value="TreeGrafter"/>
</dbReference>
<evidence type="ECO:0000256" key="2">
    <source>
        <dbReference type="ARBA" id="ARBA00022801"/>
    </source>
</evidence>
<dbReference type="CDD" id="cd01293">
    <property type="entry name" value="Bact_CD"/>
    <property type="match status" value="1"/>
</dbReference>
<dbReference type="Pfam" id="PF07969">
    <property type="entry name" value="Amidohydro_3"/>
    <property type="match status" value="1"/>
</dbReference>